<evidence type="ECO:0000256" key="2">
    <source>
        <dbReference type="SAM" id="SignalP"/>
    </source>
</evidence>
<evidence type="ECO:0000313" key="5">
    <source>
        <dbReference type="Proteomes" id="UP001205105"/>
    </source>
</evidence>
<evidence type="ECO:0000259" key="3">
    <source>
        <dbReference type="Pfam" id="PF22807"/>
    </source>
</evidence>
<keyword evidence="5" id="KW-1185">Reference proteome</keyword>
<comment type="caution">
    <text evidence="4">The sequence shown here is derived from an EMBL/GenBank/DDBJ whole genome shotgun (WGS) entry which is preliminary data.</text>
</comment>
<dbReference type="AlphaFoldDB" id="A0AAD5DGE1"/>
<dbReference type="Pfam" id="PF22807">
    <property type="entry name" value="TrAA12"/>
    <property type="match status" value="1"/>
</dbReference>
<dbReference type="PANTHER" id="PTHR19328">
    <property type="entry name" value="HEDGEHOG-INTERACTING PROTEIN"/>
    <property type="match status" value="1"/>
</dbReference>
<dbReference type="InterPro" id="IPR011042">
    <property type="entry name" value="6-blade_b-propeller_TolB-like"/>
</dbReference>
<organism evidence="4 5">
    <name type="scientific">Chlorella ohadii</name>
    <dbReference type="NCBI Taxonomy" id="2649997"/>
    <lineage>
        <taxon>Eukaryota</taxon>
        <taxon>Viridiplantae</taxon>
        <taxon>Chlorophyta</taxon>
        <taxon>core chlorophytes</taxon>
        <taxon>Trebouxiophyceae</taxon>
        <taxon>Chlorellales</taxon>
        <taxon>Chlorellaceae</taxon>
        <taxon>Chlorella clade</taxon>
        <taxon>Chlorella</taxon>
    </lineage>
</organism>
<feature type="domain" description="Pyrroloquinoline quinone-dependent pyranose dehydrogenase beta-propeller" evidence="3">
    <location>
        <begin position="253"/>
        <end position="421"/>
    </location>
</feature>
<keyword evidence="2" id="KW-0732">Signal</keyword>
<feature type="compositionally biased region" description="Pro residues" evidence="1">
    <location>
        <begin position="750"/>
        <end position="761"/>
    </location>
</feature>
<gene>
    <name evidence="4" type="ORF">COHA_010413</name>
</gene>
<dbReference type="SUPFAM" id="SSF50952">
    <property type="entry name" value="Soluble quinoprotein glucose dehydrogenase"/>
    <property type="match status" value="1"/>
</dbReference>
<dbReference type="EMBL" id="JADXDR010000238">
    <property type="protein sequence ID" value="KAI7835674.1"/>
    <property type="molecule type" value="Genomic_DNA"/>
</dbReference>
<evidence type="ECO:0000313" key="4">
    <source>
        <dbReference type="EMBL" id="KAI7835674.1"/>
    </source>
</evidence>
<dbReference type="InterPro" id="IPR054539">
    <property type="entry name" value="Beta-prop_PDH"/>
</dbReference>
<dbReference type="InterPro" id="IPR011041">
    <property type="entry name" value="Quinoprot_gluc/sorb_DH_b-prop"/>
</dbReference>
<reference evidence="4" key="1">
    <citation type="submission" date="2020-11" db="EMBL/GenBank/DDBJ databases">
        <title>Chlorella ohadii genome sequencing and assembly.</title>
        <authorList>
            <person name="Murik O."/>
            <person name="Treves H."/>
            <person name="Kedem I."/>
            <person name="Shotland Y."/>
            <person name="Kaplan A."/>
        </authorList>
    </citation>
    <scope>NUCLEOTIDE SEQUENCE</scope>
    <source>
        <strain evidence="4">1</strain>
    </source>
</reference>
<sequence>MGDQRRLSSRAALVMLGCLALSISPAAAAFNRSDWTLPEGFNIEPYVAGSEPVPLARSLALSGASQPNGPVITYVSSNSFDASQLMNISVMVDLKGRGQADYVQPLLVNLSAMPNGIAWHNGSLWVASLEPYKSCRIYRLDNADRYALERQAAKLSDLVLVRGDLPFDIYHGWKFIRFGPDGKLYFPIGANCNVCRLDGSPPNNGTLNGKLAYSMEASENATHVTAPFQAGPGSPVFQFGSIYRMDTDGSGVELVATGIRNTVGFDFHPDTGQLVFTDNGRDDWSAANPAATDNRPDCELNIVTAPRQFFGWPYCATGPAGGDPNARPYLRRPGATSVPDPDLNAGEKVMNCTGANLQFTPAIQALGPHVSPLGMRFYRWSPGASFPKQFNRDIFIAEHGSWNRQRPIGARVMRVVLDPANPTKVQAHLPFLCGGVPGDTCAPTGPVPPVQPGAEYKGRPVDVEQLLDGSLLVSDDAAGTVYRIAYSQPTKCRKLGEWSADGHVALAPAAIPGTASGCAVNLGAGNVPGYRRCMRADVSQGAGRQMQLATSLRVLNNQLVLSGALLLPSYGCTLGRSGWVGFGLPESQAGTRQMFGARVFVAQPAPKAPTGASVAAYLLNGTSPYQFYKPPGLLPRGGTLKAYISGGALATAFDFILPTEFQKAAARAGKIAPAPGQDSGGADPSSISFLMAFGDVIEGELKFHWMTASLTIPFSVADIGVPLPSNLPVLNRGAGPSAQELPTAPSPKRALPPQPSPPPLPPAACAPGAKCCLNGVNYTSCQSDSLAGFFYTQLYRVANGTLHVGIRASTDGWIAWSLNQASPGRMVGGDALVVRPCTTCRTGVSTAAFNLGGYSTSAFSAPRSTAFTVAAAGTAEGGSAIWAQFSLPWPDGTAITINYGGGDYLGSDPSAADGMLVHRVRPPAACVDEAGDIPSDC</sequence>
<name>A0AAD5DGE1_9CHLO</name>
<proteinExistence type="predicted"/>
<dbReference type="Gene3D" id="2.120.10.30">
    <property type="entry name" value="TolB, C-terminal domain"/>
    <property type="match status" value="1"/>
</dbReference>
<accession>A0AAD5DGE1</accession>
<evidence type="ECO:0000256" key="1">
    <source>
        <dbReference type="SAM" id="MobiDB-lite"/>
    </source>
</evidence>
<protein>
    <recommendedName>
        <fullName evidence="3">Pyrroloquinoline quinone-dependent pyranose dehydrogenase beta-propeller domain-containing protein</fullName>
    </recommendedName>
</protein>
<feature type="chain" id="PRO_5041905042" description="Pyrroloquinoline quinone-dependent pyranose dehydrogenase beta-propeller domain-containing protein" evidence="2">
    <location>
        <begin position="29"/>
        <end position="937"/>
    </location>
</feature>
<feature type="signal peptide" evidence="2">
    <location>
        <begin position="1"/>
        <end position="28"/>
    </location>
</feature>
<dbReference type="PANTHER" id="PTHR19328:SF40">
    <property type="entry name" value="BLL0591 PROTEIN"/>
    <property type="match status" value="1"/>
</dbReference>
<dbReference type="Proteomes" id="UP001205105">
    <property type="component" value="Unassembled WGS sequence"/>
</dbReference>
<feature type="region of interest" description="Disordered" evidence="1">
    <location>
        <begin position="732"/>
        <end position="761"/>
    </location>
</feature>